<proteinExistence type="predicted"/>
<dbReference type="EMBL" id="CAJMWW010000002">
    <property type="protein sequence ID" value="CAE6394594.1"/>
    <property type="molecule type" value="Genomic_DNA"/>
</dbReference>
<protein>
    <submittedName>
        <fullName evidence="2">Uncharacterized protein</fullName>
    </submittedName>
</protein>
<accession>A0A8H2WLM6</accession>
<name>A0A8H2WLM6_9AGAM</name>
<feature type="region of interest" description="Disordered" evidence="1">
    <location>
        <begin position="150"/>
        <end position="181"/>
    </location>
</feature>
<evidence type="ECO:0000313" key="2">
    <source>
        <dbReference type="EMBL" id="CAE6394594.1"/>
    </source>
</evidence>
<evidence type="ECO:0000313" key="3">
    <source>
        <dbReference type="Proteomes" id="UP000663841"/>
    </source>
</evidence>
<evidence type="ECO:0000256" key="1">
    <source>
        <dbReference type="SAM" id="MobiDB-lite"/>
    </source>
</evidence>
<reference evidence="2" key="1">
    <citation type="submission" date="2021-01" db="EMBL/GenBank/DDBJ databases">
        <authorList>
            <person name="Kaushik A."/>
        </authorList>
    </citation>
    <scope>NUCLEOTIDE SEQUENCE</scope>
    <source>
        <strain evidence="2">AG3-T5</strain>
    </source>
</reference>
<comment type="caution">
    <text evidence="2">The sequence shown here is derived from an EMBL/GenBank/DDBJ whole genome shotgun (WGS) entry which is preliminary data.</text>
</comment>
<dbReference type="Proteomes" id="UP000663841">
    <property type="component" value="Unassembled WGS sequence"/>
</dbReference>
<dbReference type="AlphaFoldDB" id="A0A8H2WLM6"/>
<feature type="compositionally biased region" description="Low complexity" evidence="1">
    <location>
        <begin position="164"/>
        <end position="181"/>
    </location>
</feature>
<organism evidence="2 3">
    <name type="scientific">Rhizoctonia solani</name>
    <dbReference type="NCBI Taxonomy" id="456999"/>
    <lineage>
        <taxon>Eukaryota</taxon>
        <taxon>Fungi</taxon>
        <taxon>Dikarya</taxon>
        <taxon>Basidiomycota</taxon>
        <taxon>Agaricomycotina</taxon>
        <taxon>Agaricomycetes</taxon>
        <taxon>Cantharellales</taxon>
        <taxon>Ceratobasidiaceae</taxon>
        <taxon>Rhizoctonia</taxon>
    </lineage>
</organism>
<sequence length="181" mass="19964">MFLVGYPFDKYGYSAVSSIKALRRISVFSITALTSLANTMSTIFNVADYTCAPATITYDDDDHLIDVVMNLGSKGTYTFKTDINPSGNLHPFAAQIFYDHLDELAEGVLTRYELRTGGKYAVVTIGDPGKPTTAVVVSYNERITPKKFDEGEGDWTLARSKTTPVPRVSRRPPSSVGEYQQ</sequence>
<gene>
    <name evidence="2" type="ORF">RDB_LOCUS841</name>
</gene>